<evidence type="ECO:0008006" key="3">
    <source>
        <dbReference type="Google" id="ProtNLM"/>
    </source>
</evidence>
<reference evidence="2" key="1">
    <citation type="submission" date="2017-09" db="EMBL/GenBank/DDBJ databases">
        <title>Depth-based differentiation of microbial function through sediment-hosted aquifers and enrichment of novel symbionts in the deep terrestrial subsurface.</title>
        <authorList>
            <person name="Probst A.J."/>
            <person name="Ladd B."/>
            <person name="Jarett J.K."/>
            <person name="Geller-Mcgrath D.E."/>
            <person name="Sieber C.M.K."/>
            <person name="Emerson J.B."/>
            <person name="Anantharaman K."/>
            <person name="Thomas B.C."/>
            <person name="Malmstrom R."/>
            <person name="Stieglmeier M."/>
            <person name="Klingl A."/>
            <person name="Woyke T."/>
            <person name="Ryan C.M."/>
            <person name="Banfield J.F."/>
        </authorList>
    </citation>
    <scope>NUCLEOTIDE SEQUENCE [LARGE SCALE GENOMIC DNA]</scope>
</reference>
<proteinExistence type="predicted"/>
<dbReference type="InterPro" id="IPR036866">
    <property type="entry name" value="RibonucZ/Hydroxyglut_hydro"/>
</dbReference>
<dbReference type="Proteomes" id="UP000231487">
    <property type="component" value="Unassembled WGS sequence"/>
</dbReference>
<name>A0A2M7WUF7_9BACT</name>
<protein>
    <recommendedName>
        <fullName evidence="3">Lactamase</fullName>
    </recommendedName>
</protein>
<dbReference type="Gene3D" id="3.60.15.10">
    <property type="entry name" value="Ribonuclease Z/Hydroxyacylglutathione hydrolase-like"/>
    <property type="match status" value="1"/>
</dbReference>
<comment type="caution">
    <text evidence="1">The sequence shown here is derived from an EMBL/GenBank/DDBJ whole genome shotgun (WGS) entry which is preliminary data.</text>
</comment>
<dbReference type="EMBL" id="PFXE01000024">
    <property type="protein sequence ID" value="PJA33648.1"/>
    <property type="molecule type" value="Genomic_DNA"/>
</dbReference>
<dbReference type="Pfam" id="PF13483">
    <property type="entry name" value="Lactamase_B_3"/>
    <property type="match status" value="1"/>
</dbReference>
<sequence>MVITHQEAQSFRVQFGNTIIAYNPVSKDSKFKSGSFGADIVLVSSNHPDFNGVEQVSRGDKAPFVVTGPGEYEVGGVFIRGFLSKTSYGGKELINTIYLVSLENMNLCFLGALSSPQWLSDETKEALDGIDILFVPISTEGTLSPAEAYKLSVKLEPKIIIPMGYDGGVGSGHLKTFLKEGGGENSVPIDKLTVKKKDLEGREGDIVVLLGAN</sequence>
<gene>
    <name evidence="1" type="ORF">CO184_01365</name>
</gene>
<organism evidence="1 2">
    <name type="scientific">Candidatus Zambryskibacteria bacterium CG_4_9_14_3_um_filter_40_16</name>
    <dbReference type="NCBI Taxonomy" id="1975111"/>
    <lineage>
        <taxon>Bacteria</taxon>
        <taxon>Candidatus Zambryskiibacteriota</taxon>
    </lineage>
</organism>
<evidence type="ECO:0000313" key="1">
    <source>
        <dbReference type="EMBL" id="PJA33648.1"/>
    </source>
</evidence>
<dbReference type="PANTHER" id="PTHR39189:SF1">
    <property type="entry name" value="UPF0173 METAL-DEPENDENT HYDROLASE YTKL"/>
    <property type="match status" value="1"/>
</dbReference>
<evidence type="ECO:0000313" key="2">
    <source>
        <dbReference type="Proteomes" id="UP000231487"/>
    </source>
</evidence>
<dbReference type="SUPFAM" id="SSF56281">
    <property type="entry name" value="Metallo-hydrolase/oxidoreductase"/>
    <property type="match status" value="1"/>
</dbReference>
<accession>A0A2M7WUF7</accession>
<dbReference type="AlphaFoldDB" id="A0A2M7WUF7"/>
<dbReference type="PANTHER" id="PTHR39189">
    <property type="entry name" value="UPF0173 METAL-DEPENDENT HYDROLASE YTKL"/>
    <property type="match status" value="1"/>
</dbReference>